<dbReference type="InterPro" id="IPR045851">
    <property type="entry name" value="AMP-bd_C_sf"/>
</dbReference>
<dbReference type="Gene3D" id="2.30.38.10">
    <property type="entry name" value="Luciferase, Domain 3"/>
    <property type="match status" value="5"/>
</dbReference>
<feature type="domain" description="Carrier" evidence="5">
    <location>
        <begin position="3140"/>
        <end position="3215"/>
    </location>
</feature>
<dbReference type="NCBIfam" id="NF004282">
    <property type="entry name" value="PRK05691.1"/>
    <property type="match status" value="7"/>
</dbReference>
<feature type="domain" description="Carrier" evidence="5">
    <location>
        <begin position="4193"/>
        <end position="4267"/>
    </location>
</feature>
<dbReference type="EMBL" id="OX336425">
    <property type="protein sequence ID" value="CAI2767105.1"/>
    <property type="molecule type" value="Genomic_DNA"/>
</dbReference>
<evidence type="ECO:0000256" key="2">
    <source>
        <dbReference type="ARBA" id="ARBA00006432"/>
    </source>
</evidence>
<feature type="domain" description="Carrier" evidence="5">
    <location>
        <begin position="5267"/>
        <end position="5342"/>
    </location>
</feature>
<dbReference type="PROSITE" id="PS50075">
    <property type="entry name" value="CARRIER"/>
    <property type="match status" value="5"/>
</dbReference>
<dbReference type="Pfam" id="PF00550">
    <property type="entry name" value="PP-binding"/>
    <property type="match status" value="5"/>
</dbReference>
<name>A0A9W4TH04_9FLAO</name>
<evidence type="ECO:0000256" key="3">
    <source>
        <dbReference type="ARBA" id="ARBA00022450"/>
    </source>
</evidence>
<dbReference type="CDD" id="cd19544">
    <property type="entry name" value="E-C_NRPS"/>
    <property type="match status" value="2"/>
</dbReference>
<dbReference type="InterPro" id="IPR020845">
    <property type="entry name" value="AMP-binding_CS"/>
</dbReference>
<reference evidence="6" key="1">
    <citation type="submission" date="2022-09" db="EMBL/GenBank/DDBJ databases">
        <authorList>
            <person name="Duchaud E."/>
        </authorList>
    </citation>
    <scope>NUCLEOTIDE SEQUENCE</scope>
    <source>
        <strain evidence="6">TRV642</strain>
    </source>
</reference>
<feature type="domain" description="Carrier" evidence="5">
    <location>
        <begin position="1033"/>
        <end position="1108"/>
    </location>
</feature>
<keyword evidence="4" id="KW-0597">Phosphoprotein</keyword>
<evidence type="ECO:0000313" key="6">
    <source>
        <dbReference type="EMBL" id="CAI2767105.1"/>
    </source>
</evidence>
<dbReference type="InterPro" id="IPR020806">
    <property type="entry name" value="PKS_PP-bd"/>
</dbReference>
<proteinExistence type="inferred from homology"/>
<comment type="similarity">
    <text evidence="2">Belongs to the ATP-dependent AMP-binding enzyme family.</text>
</comment>
<dbReference type="Proteomes" id="UP001152749">
    <property type="component" value="Chromosome"/>
</dbReference>
<dbReference type="InterPro" id="IPR025110">
    <property type="entry name" value="AMP-bd_C"/>
</dbReference>
<dbReference type="GO" id="GO:0003824">
    <property type="term" value="F:catalytic activity"/>
    <property type="evidence" value="ECO:0007669"/>
    <property type="project" value="InterPro"/>
</dbReference>
<dbReference type="InterPro" id="IPR036736">
    <property type="entry name" value="ACP-like_sf"/>
</dbReference>
<comment type="cofactor">
    <cofactor evidence="1">
        <name>pantetheine 4'-phosphate</name>
        <dbReference type="ChEBI" id="CHEBI:47942"/>
    </cofactor>
</comment>
<dbReference type="Pfam" id="PF13193">
    <property type="entry name" value="AMP-binding_C"/>
    <property type="match status" value="5"/>
</dbReference>
<dbReference type="Pfam" id="PF00501">
    <property type="entry name" value="AMP-binding"/>
    <property type="match status" value="6"/>
</dbReference>
<dbReference type="KEGG" id="fcs:TRV642_2213"/>
<dbReference type="InterPro" id="IPR023213">
    <property type="entry name" value="CAT-like_dom_sf"/>
</dbReference>
<feature type="domain" description="Carrier" evidence="5">
    <location>
        <begin position="2063"/>
        <end position="2137"/>
    </location>
</feature>
<dbReference type="SUPFAM" id="SSF52777">
    <property type="entry name" value="CoA-dependent acyltransferases"/>
    <property type="match status" value="12"/>
</dbReference>
<dbReference type="PANTHER" id="PTHR45527:SF1">
    <property type="entry name" value="FATTY ACID SYNTHASE"/>
    <property type="match status" value="1"/>
</dbReference>
<evidence type="ECO:0000259" key="5">
    <source>
        <dbReference type="PROSITE" id="PS50075"/>
    </source>
</evidence>
<dbReference type="InterPro" id="IPR000873">
    <property type="entry name" value="AMP-dep_synth/lig_dom"/>
</dbReference>
<evidence type="ECO:0000313" key="7">
    <source>
        <dbReference type="Proteomes" id="UP001152749"/>
    </source>
</evidence>
<dbReference type="GO" id="GO:0044550">
    <property type="term" value="P:secondary metabolite biosynthetic process"/>
    <property type="evidence" value="ECO:0007669"/>
    <property type="project" value="UniProtKB-ARBA"/>
</dbReference>
<dbReference type="CDD" id="cd05930">
    <property type="entry name" value="A_NRPS"/>
    <property type="match status" value="3"/>
</dbReference>
<protein>
    <submittedName>
        <fullName evidence="6">Non ribosomal peptide synthetase</fullName>
    </submittedName>
</protein>
<dbReference type="GO" id="GO:0031177">
    <property type="term" value="F:phosphopantetheine binding"/>
    <property type="evidence" value="ECO:0007669"/>
    <property type="project" value="InterPro"/>
</dbReference>
<dbReference type="SMART" id="SM00823">
    <property type="entry name" value="PKS_PP"/>
    <property type="match status" value="5"/>
</dbReference>
<gene>
    <name evidence="6" type="ORF">TRV642_2213</name>
</gene>
<dbReference type="Gene3D" id="3.30.559.10">
    <property type="entry name" value="Chloramphenicol acetyltransferase-like domain"/>
    <property type="match status" value="6"/>
</dbReference>
<dbReference type="Gene3D" id="1.10.1200.10">
    <property type="entry name" value="ACP-like"/>
    <property type="match status" value="5"/>
</dbReference>
<dbReference type="PROSITE" id="PS00455">
    <property type="entry name" value="AMP_BINDING"/>
    <property type="match status" value="6"/>
</dbReference>
<dbReference type="FunFam" id="1.10.1200.10:FF:000005">
    <property type="entry name" value="Nonribosomal peptide synthetase 1"/>
    <property type="match status" value="5"/>
</dbReference>
<dbReference type="GO" id="GO:0005737">
    <property type="term" value="C:cytoplasm"/>
    <property type="evidence" value="ECO:0007669"/>
    <property type="project" value="TreeGrafter"/>
</dbReference>
<dbReference type="FunFam" id="2.30.38.10:FF:000001">
    <property type="entry name" value="Non-ribosomal peptide synthetase PvdI"/>
    <property type="match status" value="5"/>
</dbReference>
<dbReference type="InterPro" id="IPR010071">
    <property type="entry name" value="AA_adenyl_dom"/>
</dbReference>
<sequence length="6125" mass="683885">MEFLSFFRKLDKEKIKLVLINGSLSIKANTEIDPQLISEIKDNKDLIIKYLEDLGNEDATTEVLAKIIPYVKDHSGRIPLSFSQERLWFLDQLEGSVAYHIPIVLRLEGALDTSILEQTLQSIVSRHEVLRTILLSEDGVGYQEVISEKEWILDQVEISDRSLFENILQDYLRIPFDLSADYKLRGCLYDLGDQKYILACVFHHIASDGWSEGILVNEFMELYSALQSGRAAVLPELSLQYSDYAIWQRKYLEGAVLDSQLSYWEEKLEGVGTLSLPTDYARPSIQSTAGSNVSLTLDKNLSDSLNALCQAEGVTLFMLMLSAFKVLLSRYSGQDDICVGTSIANRTQSELEGMIGFFVNILALRSDLSGDPDFRELLKRVKETTLGGYDHQLAPFEKVVDRMITARDMSMSPLFQVLFVLHNTPEESGKSGKDLEGVTLSGYEFDSVTSKSDLTLNASEGDSGLILTIEYCTALFDKSTIDRMLLHYKELLISILGDITQPVGTLSMLSTEEEEQLLNIFNDTELIYPEDKTIVDLFEEQVKKTPDAIALVFEDQVMTYKELDDRSNQLVHYFESVGMVEDSRIGILFNRSFDMIISILGVLKSGCTYVPLDPSLPSKRLSYILEDSGVNFLLYKEESLLSNLSVSEFIFFLDIAESLALETSKLSYRIKPVSVAYIMYTSGTTGNPKGVMITHNNIVSLCKSCDYISLNSDTVWLSTGSISFDATTLEFFGTLLNGGQLILADTSSLLNIVSLRDLIIKHRVTTMWMTASWFHQIVEDDICVFENLTDLLVGGDVVLFAYTNKLKEHYPELHIVNGYGPTENTTFSTTYSIDEVTYKNLPIGKPIKNSQAYILDSKLELLPIGVVGELCVGGSGLGRGYLNQEELTREKFIENPFKEGDIIYKTGDLARWLADGTIEFIGRKDDQVKIRGYRIELGEIENALSSVSGIIHCCVLAKEDTVNSKRLIGYVVVEGKLDRAALQEQLKLSLPEYMVPMIWVELEEMPLTSNGKLDKKALPDPDGLELYVKEYVAPVTDTEHQLAQIWENLLGVEKVGVHDNFFELGGHSLLATRLVSMIRKELSIEVEIADVFEYTTIATLSSHVSVQSEGVLLPAIAVQEKEDRTPLSFSQERLWFLDQLQGSSSEYHIPTVLHLEGALDTLILEQTLQSIVSRHEVLRTILLSEDGIGYQEVISEKEWILDQVVIDDRSLFENILQDYLMAPFDLSADYKLRACLYDLGDQKYILACVLHHIASDGWSGGILVNEFMELYSALQSGRAAVLPELSLQYSDYAIWQRKYLEGAVLDSQLSYWEEKLEGVGTLSLPTDYARPSIQSTAGSNVSLTLDKNLSDSLNALCQAEGVTLFMLMLSAFKVLLSRYSGQDDICVGTPIANRTQSELEGMIGFFVNTLALRSDLSGNPDFRELLKRVKETTLGSYDHQLAPFEKVVDRVVTTRDMSMSPLFQVMFVLQNTPKESEEVETGLEGILLSGYEFEHVTSQFDLILNVSEGNNGIGLDIVYCTDLFDRATIDRMMLHYKELLVGIVCDITRPISILPMLTVNEEHQLLYSFNDTTVAYPKNKTLVDLFEEQVKKTPAAIAVVYEGAELSYKELDEKSNQLANYLLTTISINSQCLIGVVLERSDWLIISFLAILKTGSVYVPIDLNYPEERKEYIKKDSGCSIIIDDLYLSLFKDTISDYAVALPRIVIKSDDLAYVIYTSGSTGQPKGVMIEHKSIINTILSQISAFCITNIDSSLQFASPSFDASISEICISLLSGCRLCIIKEEEKSNTGFFRTFIVNNTITIATLPPAFLQLLSVEDLKGIKTLVTAGESIPLALAKRFSQDYNYINAYGPTEASICSTIFREDIKHLISIGKPIDNTSAYIMNDSNQLLPIGVVGELCIGGSGVARGYLNKEELTREKFIENPFKEGDRIYKTGDLARWLPDGNLEFIGRKDNQVKIRGYRIELGEIENVLSSVRGISQCCVLAKEDSNDNKRLVGYVVSEGKLDKSYLEEQLKLSLPEYMVPMIWVELAEMPLTSNGKLDRKALPDVDSSDLSRKEYVAPRSDTEKQLAEIWQNLLGLEKVGVYDNFFELGGHSLLAVQLISRLQKLGFHIGVKDIFSGPTIALISDKLSSLSLVYSVPVNGIRVDSDYITPSMVPLIDFNQSDLDELVGMVAGGVSNIADIYPLSPLQEGIYFHHLMSDPKVGDPYVLASLLSFPDNDKRNCFIEALQFVVNRHDVLRTCILSFGLPQAVQVVLREASLSLEHLVLDNSRAILSQLDVLIAPGSHWMDISKAPLLELKSADDSENGCYYLIVYQHHLIMDHVGLEKIVSEVMLYLSGNQESLGVPVLYRDFIGHTLHAQSEHDAGSYFRSLFEGIEEPTYPFDLSNILGDGKGINEFRIVLPKVLSSELRETCLRLGMTPAVLFHAAYGLVVARCSNKDYAIFGSLFSGRLQGSLGAADSLGLFINTLPVLVELKGSVLDYLDQVKVLLRDLLSYEQTPLSHIQNWSGISNDMAFFSALLNYRHSSPVLSHEDHANEFDSGITFYGGKERTNYPFTLSVDDYGDDFELKAQIDGSIDASRIVIYIKNALVELLEGLKREDLIINALNILSKEEEYQLQDVFNDTAIAYSKDKTLVDLFEDQVKRTPDATAIVFEDQVITYKELDERSNQLVHYFESVGMVEDSRIGILFNRSFDMIISILGVLKSGCTYVPLDPSLPSKRLSYILEDSNVNFILYKEESLLSSLSVLKYSLLNIAESLNYESSKVEKERGYDSVAYIMYTSGTTGVPKGISINDENIITLINDPLSKISVNNLDRVLQWSNYAFDGSTYEIFGSLLNGACLYLIDKSTASDAGVLSQVISKNELSVVFITTALFNSLAEYDLSLLSSLRLLLFGGEKVSVSPVKKILSALGPDKILHVYGPTETTVYATCYEICEISDDAETIPIGKPLSNTSLYIVDDSHQLLPIGVVGELCVGGSGVGRGYLNQEELTREKFIENPLKEGDIIYKTGDLARWLADGTVEFIGRKDDQVKIRGYRIELGEIEKALSSVSGIIHCCVLAKEDTVNSKRLIGYVVVEGKLDRVALQEQLKLSLPEYMVPMIWVELAELPLTSNGKLDKKALPDPDSSDLSTKEYVAPVTDTEHQLVQIWENLLGIEKVGVHDNFFELGGHSLLATRLVSMIRKGLSIEISIREVFEYATIATLSSHVSSQSVGILLPAVVVEDRSGRIPLSFSQERLWFLDQLEGSVAYHIPIALRLEGALDTSILEQTLQSIVSRHEVLRTILLSEDGIGYQEVISEKEWILDQVEIRDVSLFENILQDYLRIPFDLSADYKLRACLYDLGDQKYILACVLHHIASDGWSGGILVNEFMELYSALQSGRAAVLPELSLQYSDYAIWQRKYLEGAVLDSQLSYWEEKLEGVGTLSLPTDYARPSIQSTAGSNVSLTLDKNLSDSLNALCQAEGVTLFMLMLSAFKVLLSRYSGQDDICVGTPIANRTQSELEGMIGFFVNTLALRSDLSGNPDFRELLKRVKETTLGSYDHQLAPFEKVVDRVVTTRDMSMSPLFQVMFVLQNTPKGSEEVETGLEGILLSGYEFEHVTSQFDLILNVSEGNNGIGLDIVYCTDLFDRATIDRMMLHYKELLVGIVCDITRPISILPMLTVNEEHQLLYSFNDTAVVYPKDKTVVDLFEEQVKKTPDAIAVVYEGEALSYKELNEKSNQLGHYLIEQGVEPDTLVGICLERSLEMLIGILGILKSGGAYVPVDPDYPSDRIGYMLDDAGIKLVLSMEDNHKILADYKDIDVLLLDKDWAKISVNPTTALNVALSPNHLAYVIYTSGSTGKPKGVMNEHGGIVNRLLWTQSHYKLNSEDTILQKTSFSFDVSVWELLWSVTCGSRLVFAKAEGHRDAIYLKRIIEEYSITTIHFVPSMLNVFLSFIEPGDCISLERVLCSGEALQLDQIVMFREKFSQVRLDNLYGPTEAAIDVSSWEVPLKDSLSGVLIGQPVDNTSLYVVDDSHQLLPIGVVGELCIGGIQVARGYLNKEELTREKFIENPFKEGDRIYKTGDLARWLPDGTIEYIGRKDNQVKIRGYRIELGEIENVLSSVRGIIQCCVLAKEDSNDNKRLVGYVVSEGKLDKSYLEEQLKLSLPEYMVPMIWVELAEMPLTSNGKLDRKALPDVDSSDLSRKEYVAPRSDTEKQLAEIWQNLLGLEKVGVHDNFFELGGHSLLAVQLISRLQKLGFHIGVKDIFSGPTIALISDKLSSLSLVYSVPVNGIRVDSDYITPSMVPLIDFNQSDLDELVGMVAGGVSNIADIYPLSPLQEGIYFHHLMSDPKVGDPYVLASLLSFPDNDKRNCFIEALQFVVNRHDVLRTCILSFGLPQAVQVVLREASLSLEHLVLDNSRAILSQLDVLIAPGSHWMDISKAPLLELKSADDSENGCYYLIVYQHHLIMDHVGLEKIVSEVMLYLSGNQESLGVPVLYRDFIGHTLHAQSEHDAGSYFRSLFEGIEEPTYPFDLSNILGDGKDIEESEALLSKALSSELRETCLRLGMTPAVLFHAAYGLVVARCSNKDYAIFGSLFSGRLQGSLGAADSLGLFINTLPVLVELKGSVLDYLDQVKVLLRDLLSYEQTPLSHIQNWSGISNDMAFFSALLNYRHSSPVLSHEDHVNEFDSGITVLSSHERTNYPFTLSVDDYGDDFGLKSQIDQSIGSQRIVEYMKEALTELLEAIKSEESSVMSLVILPKEEQHELLYSFNDTAVAYPKDKTVVDLFEEQVKKTPDAIAVVYEGEALSYKELNEKSNQLGHYLIEQGVEPDTLVGICLERSLEMLIGILGILKSGGAYVPVDPDYPSDRIGYMLDDAGIKLVLSMEDNHKILADYKDIDVLLLDKDWAKISVNPTTGLNVALSPSHLAYVIYTSGSTGKPKGVMIEHSSLVNFLLSMINRLEMQDLKSFLSVTTNTFDIFYLEFFAPLLLGAKVIVLNNISIRDGDQLQSAIANHSPDFMQATPSTWQMLIDNGWDNRENVTLLSGGEAIKESLKNSLTSISNNVWNLYGPTEATIWITAQKLNILERVIIGKEIDNVQLYILDNYDNILPLGLVGELCIGGIQVARGYLNQEELTREKFIENPFKEGDRIYKTGDLARWLPDGNLEFIGRKDNQVKIRGYRIELGEIENVLSSVRGISQCCVLAKEDSNDTKRLVGYVVVEGKLDRAALQEQLKLSLPEYMVPMIWVELAELPLTSNGKLDRKALPNPDSSDLSTKEYVAPRTETEQQLAQIWENLLGVEKVGVHDNFFELGGHSLLATRLVSIIRKKLSIEISIREVFEYTTISALAVHVSIQSEGVLLPTIAVQEKEDRIPLSFSQERLWFLDQLQGSLEYHMPIALRLEGVLDASILEQTLQSIVSRHEVLRTILLSEDGIGYQEVISEKEWILDQVEIRDVSLFENILQDYLMAPFDLSADYKLRACLYDLGDQKYILACVLHHIASDGWSGGILVNEFMEFYSALQSGRAAVLPELSLQYSDYAIWQRKYLEGAVLDSQLSYWEEKLEGVGTLSLPTDYARPSIQSTAGSNVSLTLDKNLSDSLNALCQAEGVTLFMLMLSAFKVLLSRYSGQDDICVGTPIANRTQSELEGMIGFFVNTLALRSDLSGNPDFRELLKRVKETTLGSYDHQLAPFEKVVDRVVTTRDMSMSPLFQVMFVLQNALENSGKTGKGLEGVTLSGYEFDTFNSKVDLTLTVSENNDGIIVGIVYCTALFDRATIDRMLLHYKELLVSIVIDIDQPVGSLSMLTKEEEYQLLHLFNDTTVAYPKDKTIVDLFEEQVKKTPDAIAVVYEGETLSYRELNEKSNQLGHYLIEQGVEPDTLVGICLERSLEMLIGILGILKSGGAYVPVDPDYPSDRIGYMLVDAGIKLVLSMEDNHKILADYKDIDVLLLDKDWAKISVNPTTALNVALSPSHLAYVIYTSGSTGNPKGVLISHSNVVRLFKNESYLFDFGTNDVWTLFHSFCFDFSVWEMYGALLHGGRLVVVPKAVTKDAISFKELLISEGVTVLNQTPGSFYALQQEFLTGGFNHSLRYVIFGGEALNPIYLQDWKASYVDCKMINMYGITRPRCMLLIKSLMQKTC</sequence>
<accession>A0A9W4TH04</accession>
<dbReference type="SUPFAM" id="SSF56801">
    <property type="entry name" value="Acetyl-CoA synthetase-like"/>
    <property type="match status" value="6"/>
</dbReference>
<dbReference type="Gene3D" id="3.30.300.30">
    <property type="match status" value="5"/>
</dbReference>
<evidence type="ECO:0000256" key="4">
    <source>
        <dbReference type="ARBA" id="ARBA00022553"/>
    </source>
</evidence>
<organism evidence="6 7">
    <name type="scientific">Flavobacterium collinsii</name>
    <dbReference type="NCBI Taxonomy" id="1114861"/>
    <lineage>
        <taxon>Bacteria</taxon>
        <taxon>Pseudomonadati</taxon>
        <taxon>Bacteroidota</taxon>
        <taxon>Flavobacteriia</taxon>
        <taxon>Flavobacteriales</taxon>
        <taxon>Flavobacteriaceae</taxon>
        <taxon>Flavobacterium</taxon>
    </lineage>
</organism>
<dbReference type="PROSITE" id="PS00012">
    <property type="entry name" value="PHOSPHOPANTETHEINE"/>
    <property type="match status" value="5"/>
</dbReference>
<dbReference type="Gene3D" id="3.30.559.30">
    <property type="entry name" value="Nonribosomal peptide synthetase, condensation domain"/>
    <property type="match status" value="6"/>
</dbReference>
<dbReference type="SUPFAM" id="SSF47336">
    <property type="entry name" value="ACP-like"/>
    <property type="match status" value="5"/>
</dbReference>
<dbReference type="InterPro" id="IPR001242">
    <property type="entry name" value="Condensation_dom"/>
</dbReference>
<dbReference type="Gene3D" id="3.40.50.980">
    <property type="match status" value="12"/>
</dbReference>
<dbReference type="FunFam" id="3.40.50.980:FF:000001">
    <property type="entry name" value="Non-ribosomal peptide synthetase"/>
    <property type="match status" value="5"/>
</dbReference>
<evidence type="ECO:0000256" key="1">
    <source>
        <dbReference type="ARBA" id="ARBA00001957"/>
    </source>
</evidence>
<dbReference type="NCBIfam" id="TIGR01733">
    <property type="entry name" value="AA-adenyl-dom"/>
    <property type="match status" value="5"/>
</dbReference>
<keyword evidence="3" id="KW-0596">Phosphopantetheine</keyword>
<dbReference type="Pfam" id="PF00668">
    <property type="entry name" value="Condensation"/>
    <property type="match status" value="6"/>
</dbReference>
<dbReference type="FunFam" id="3.30.300.30:FF:000010">
    <property type="entry name" value="Enterobactin synthetase component F"/>
    <property type="match status" value="5"/>
</dbReference>
<dbReference type="FunFam" id="3.40.50.12780:FF:000012">
    <property type="entry name" value="Non-ribosomal peptide synthetase"/>
    <property type="match status" value="4"/>
</dbReference>
<dbReference type="CDD" id="cd19531">
    <property type="entry name" value="LCL_NRPS-like"/>
    <property type="match status" value="4"/>
</dbReference>
<dbReference type="PANTHER" id="PTHR45527">
    <property type="entry name" value="NONRIBOSOMAL PEPTIDE SYNTHETASE"/>
    <property type="match status" value="1"/>
</dbReference>
<dbReference type="InterPro" id="IPR006162">
    <property type="entry name" value="Ppantetheine_attach_site"/>
</dbReference>
<dbReference type="InterPro" id="IPR009081">
    <property type="entry name" value="PP-bd_ACP"/>
</dbReference>
<dbReference type="CDD" id="cd12117">
    <property type="entry name" value="A_NRPS_Srf_like"/>
    <property type="match status" value="2"/>
</dbReference>
<dbReference type="GO" id="GO:0043041">
    <property type="term" value="P:amino acid activation for nonribosomal peptide biosynthetic process"/>
    <property type="evidence" value="ECO:0007669"/>
    <property type="project" value="TreeGrafter"/>
</dbReference>
<dbReference type="NCBIfam" id="NF003417">
    <property type="entry name" value="PRK04813.1"/>
    <property type="match status" value="6"/>
</dbReference>
<dbReference type="RefSeq" id="WP_396193340.1">
    <property type="nucleotide sequence ID" value="NZ_OX336425.1"/>
</dbReference>